<evidence type="ECO:0000313" key="3">
    <source>
        <dbReference type="Proteomes" id="UP000048949"/>
    </source>
</evidence>
<dbReference type="InterPro" id="IPR046668">
    <property type="entry name" value="DUF6538"/>
</dbReference>
<dbReference type="AlphaFoldDB" id="A0A0U1NQI1"/>
<keyword evidence="3" id="KW-1185">Reference proteome</keyword>
<gene>
    <name evidence="2" type="ORF">NIG5292_02774</name>
</gene>
<name>A0A0U1NQI1_9RHOB</name>
<dbReference type="EMBL" id="CVQV01000031">
    <property type="protein sequence ID" value="CRK76709.1"/>
    <property type="molecule type" value="Genomic_DNA"/>
</dbReference>
<dbReference type="Proteomes" id="UP000048949">
    <property type="component" value="Unassembled WGS sequence"/>
</dbReference>
<evidence type="ECO:0000259" key="1">
    <source>
        <dbReference type="Pfam" id="PF20172"/>
    </source>
</evidence>
<dbReference type="Pfam" id="PF20172">
    <property type="entry name" value="DUF6538"/>
    <property type="match status" value="1"/>
</dbReference>
<evidence type="ECO:0000313" key="2">
    <source>
        <dbReference type="EMBL" id="CRK76709.1"/>
    </source>
</evidence>
<organism evidence="2 3">
    <name type="scientific">Nereida ignava</name>
    <dbReference type="NCBI Taxonomy" id="282199"/>
    <lineage>
        <taxon>Bacteria</taxon>
        <taxon>Pseudomonadati</taxon>
        <taxon>Pseudomonadota</taxon>
        <taxon>Alphaproteobacteria</taxon>
        <taxon>Rhodobacterales</taxon>
        <taxon>Roseobacteraceae</taxon>
        <taxon>Nereida</taxon>
    </lineage>
</organism>
<accession>A0A0U1NQI1</accession>
<feature type="domain" description="DUF6538" evidence="1">
    <location>
        <begin position="9"/>
        <end position="64"/>
    </location>
</feature>
<sequence length="97" mass="11241">MLATKSNSYTFQKDGIWYFSRRVPADLRRHYRTSRIAYSLRTKSIRDARVRAMTDAAKLDRHWHWKDLSAKIATDPLILLSTGIGDVPYSMAVRLAL</sequence>
<reference evidence="2 3" key="1">
    <citation type="submission" date="2015-04" db="EMBL/GenBank/DDBJ databases">
        <authorList>
            <person name="Syromyatnikov M.Y."/>
            <person name="Popov V.N."/>
        </authorList>
    </citation>
    <scope>NUCLEOTIDE SEQUENCE [LARGE SCALE GENOMIC DNA]</scope>
    <source>
        <strain evidence="2 3">CECT 5292</strain>
    </source>
</reference>
<proteinExistence type="predicted"/>
<protein>
    <recommendedName>
        <fullName evidence="1">DUF6538 domain-containing protein</fullName>
    </recommendedName>
</protein>